<sequence length="1117" mass="121698">MHPAAPTAPINQIDALRRLQRRLLFGGGGLISILIVLTAVASLVGGIGAFHSRERQTFQEAQSALDYFLSQRDRAYANSINANDALWTDQQDELRRLGTPLLSDFLAQGQQLVVRAEGRASVPWLVLGNPSQPMPPDELQPYLGMLHEYSVYTAATITALQTQGPTTMFAYEPRGRLLAVAGVIDEAQLLQTLKVPTRAQAFEKLMQMETAVGDQVPAPGPVVGAAQGRRLVSFLGENPLNGQPALIGVMTMARADAPYFRRVVFESIDNLKGRLEATDPGSYLVTTGDGRVVLAGGALAQSPATLAAALADARSAAGQRQYHDGRFLVSGALRGVDWRLTHLYGWADLWREQHAAILLRVFTALLILAALWMLLWRMDRRVFAPALADASRVYESEALSQAIIGTAPVGLALLRRADGAALLQNQVARELVGESGQDEAVPELYAQLIAHARGLPARGGEFNWALDAGTNDARQLQVALAAANYHDQAVWVCAMRDATAQVELQRTLQQARQDSERAREAAEAASRAKTTFVATMSHEIRTPLNGVLGHLELLARSPLQPDQHERLQRIRLSADSLMAIISDVLDFSKIEAGQLDIDPLPFSLRPLIEQAALLYAPEAQRKDVKLYFAIDPALDGTFIGDVHRIRQILNNLLSNAVKFTASGRITLRAEDGGGAGEQRQLRLQVVDSGIGLSEEQVATLFRPFQQGDASVSRRYGGSGLGLALCQQLAQLLGGRIQVQSTLGVGSVFTLDVPVHRSVVATAPDQPLSGRRIALLSSAQEWRQEIGQLLHRWGADVTVIERPADGASGATLLIFGERRAWNDEEELAVLPSYARVVRAYPRGPLSPEQRDDAVHVSCYASPALLQALRGEWMPVARAHDAAPQAETRRTRGRVLLVEDNPVNRELIQQQLEELDCQVDAMENGQVALTGWQPGAWDIVMTDINMPVLDGYQLARALRSRGETLPILAVTATALASERERCRAAGIDDLLLKPLDLARLLAMLDRYLQALPSPPRSPSPAGKDKPHKLRALFVESSTRDLDRMQAADESGDDAALLEQLHALKGVLLMMGEKPLGARFGDAERLLREGQSLSKDERGALLSDLRDLIEAYRDGLRDGA</sequence>
<dbReference type="PANTHER" id="PTHR45339:SF1">
    <property type="entry name" value="HYBRID SIGNAL TRANSDUCTION HISTIDINE KINASE J"/>
    <property type="match status" value="1"/>
</dbReference>
<dbReference type="EC" id="2.7.13.3" evidence="3"/>
<dbReference type="SMART" id="SM00448">
    <property type="entry name" value="REC"/>
    <property type="match status" value="1"/>
</dbReference>
<dbReference type="Gene3D" id="3.40.50.2300">
    <property type="match status" value="1"/>
</dbReference>
<dbReference type="CDD" id="cd00082">
    <property type="entry name" value="HisKA"/>
    <property type="match status" value="1"/>
</dbReference>
<feature type="modified residue" description="Phosphohistidine" evidence="14">
    <location>
        <position position="1059"/>
    </location>
</feature>
<dbReference type="GO" id="GO:0000155">
    <property type="term" value="F:phosphorelay sensor kinase activity"/>
    <property type="evidence" value="ECO:0007669"/>
    <property type="project" value="InterPro"/>
</dbReference>
<keyword evidence="10" id="KW-0067">ATP-binding</keyword>
<gene>
    <name evidence="21" type="ORF">H2204_013429</name>
</gene>
<feature type="modified residue" description="4-aspartylphosphate" evidence="15">
    <location>
        <position position="941"/>
    </location>
</feature>
<feature type="transmembrane region" description="Helical" evidence="17">
    <location>
        <begin position="23"/>
        <end position="50"/>
    </location>
</feature>
<dbReference type="CDD" id="cd16922">
    <property type="entry name" value="HATPase_EvgS-ArcB-TorS-like"/>
    <property type="match status" value="1"/>
</dbReference>
<accession>A0AA39CRB8</accession>
<evidence type="ECO:0000256" key="14">
    <source>
        <dbReference type="PROSITE-ProRule" id="PRU00110"/>
    </source>
</evidence>
<dbReference type="InterPro" id="IPR036641">
    <property type="entry name" value="HPT_dom_sf"/>
</dbReference>
<dbReference type="FunFam" id="1.10.287.130:FF:000002">
    <property type="entry name" value="Two-component osmosensing histidine kinase"/>
    <property type="match status" value="1"/>
</dbReference>
<dbReference type="SUPFAM" id="SSF52172">
    <property type="entry name" value="CheY-like"/>
    <property type="match status" value="1"/>
</dbReference>
<feature type="domain" description="HPt" evidence="20">
    <location>
        <begin position="1020"/>
        <end position="1117"/>
    </location>
</feature>
<dbReference type="PROSITE" id="PS50109">
    <property type="entry name" value="HIS_KIN"/>
    <property type="match status" value="1"/>
</dbReference>
<dbReference type="FunFam" id="3.30.565.10:FF:000010">
    <property type="entry name" value="Sensor histidine kinase RcsC"/>
    <property type="match status" value="1"/>
</dbReference>
<reference evidence="21" key="1">
    <citation type="submission" date="2022-10" db="EMBL/GenBank/DDBJ databases">
        <title>Culturing micro-colonial fungi from biological soil crusts in the Mojave desert and describing Neophaeococcomyces mojavensis, and introducing the new genera and species Taxawa tesnikishii.</title>
        <authorList>
            <person name="Kurbessoian T."/>
            <person name="Stajich J.E."/>
        </authorList>
    </citation>
    <scope>NUCLEOTIDE SEQUENCE</scope>
    <source>
        <strain evidence="21">TK_35</strain>
    </source>
</reference>
<comment type="catalytic activity">
    <reaction evidence="1">
        <text>ATP + protein L-histidine = ADP + protein N-phospho-L-histidine.</text>
        <dbReference type="EC" id="2.7.13.3"/>
    </reaction>
</comment>
<evidence type="ECO:0000256" key="13">
    <source>
        <dbReference type="ARBA" id="ARBA00023136"/>
    </source>
</evidence>
<feature type="transmembrane region" description="Helical" evidence="17">
    <location>
        <begin position="357"/>
        <end position="376"/>
    </location>
</feature>
<dbReference type="InterPro" id="IPR036097">
    <property type="entry name" value="HisK_dim/P_sf"/>
</dbReference>
<dbReference type="Pfam" id="PF00072">
    <property type="entry name" value="Response_reg"/>
    <property type="match status" value="1"/>
</dbReference>
<feature type="coiled-coil region" evidence="16">
    <location>
        <begin position="501"/>
        <end position="528"/>
    </location>
</feature>
<feature type="domain" description="Response regulatory" evidence="19">
    <location>
        <begin position="892"/>
        <end position="1006"/>
    </location>
</feature>
<keyword evidence="4" id="KW-1003">Cell membrane</keyword>
<evidence type="ECO:0000259" key="20">
    <source>
        <dbReference type="PROSITE" id="PS50894"/>
    </source>
</evidence>
<evidence type="ECO:0000256" key="1">
    <source>
        <dbReference type="ARBA" id="ARBA00000085"/>
    </source>
</evidence>
<keyword evidence="5 15" id="KW-0597">Phosphoprotein</keyword>
<evidence type="ECO:0000256" key="5">
    <source>
        <dbReference type="ARBA" id="ARBA00022553"/>
    </source>
</evidence>
<organism evidence="21">
    <name type="scientific">Knufia peltigerae</name>
    <dbReference type="NCBI Taxonomy" id="1002370"/>
    <lineage>
        <taxon>Eukaryota</taxon>
        <taxon>Fungi</taxon>
        <taxon>Dikarya</taxon>
        <taxon>Ascomycota</taxon>
        <taxon>Pezizomycotina</taxon>
        <taxon>Eurotiomycetes</taxon>
        <taxon>Chaetothyriomycetidae</taxon>
        <taxon>Chaetothyriales</taxon>
        <taxon>Trichomeriaceae</taxon>
        <taxon>Knufia</taxon>
    </lineage>
</organism>
<evidence type="ECO:0000256" key="17">
    <source>
        <dbReference type="SAM" id="Phobius"/>
    </source>
</evidence>
<evidence type="ECO:0000256" key="10">
    <source>
        <dbReference type="ARBA" id="ARBA00022840"/>
    </source>
</evidence>
<dbReference type="InterPro" id="IPR003661">
    <property type="entry name" value="HisK_dim/P_dom"/>
</dbReference>
<evidence type="ECO:0000256" key="9">
    <source>
        <dbReference type="ARBA" id="ARBA00022777"/>
    </source>
</evidence>
<dbReference type="Gene3D" id="1.20.120.160">
    <property type="entry name" value="HPT domain"/>
    <property type="match status" value="1"/>
</dbReference>
<name>A0AA39CRB8_9EURO</name>
<dbReference type="Gene3D" id="1.10.287.130">
    <property type="match status" value="1"/>
</dbReference>
<feature type="domain" description="Histidine kinase" evidence="18">
    <location>
        <begin position="535"/>
        <end position="756"/>
    </location>
</feature>
<evidence type="ECO:0000256" key="8">
    <source>
        <dbReference type="ARBA" id="ARBA00022741"/>
    </source>
</evidence>
<dbReference type="InterPro" id="IPR005467">
    <property type="entry name" value="His_kinase_dom"/>
</dbReference>
<evidence type="ECO:0000256" key="15">
    <source>
        <dbReference type="PROSITE-ProRule" id="PRU00169"/>
    </source>
</evidence>
<dbReference type="PRINTS" id="PR00344">
    <property type="entry name" value="BCTRLSENSOR"/>
</dbReference>
<dbReference type="Gene3D" id="3.30.565.10">
    <property type="entry name" value="Histidine kinase-like ATPase, C-terminal domain"/>
    <property type="match status" value="1"/>
</dbReference>
<dbReference type="GO" id="GO:0005886">
    <property type="term" value="C:plasma membrane"/>
    <property type="evidence" value="ECO:0007669"/>
    <property type="project" value="UniProtKB-SubCell"/>
</dbReference>
<dbReference type="InterPro" id="IPR036890">
    <property type="entry name" value="HATPase_C_sf"/>
</dbReference>
<dbReference type="InterPro" id="IPR011006">
    <property type="entry name" value="CheY-like_superfamily"/>
</dbReference>
<dbReference type="SMART" id="SM00387">
    <property type="entry name" value="HATPase_c"/>
    <property type="match status" value="1"/>
</dbReference>
<keyword evidence="6" id="KW-0808">Transferase</keyword>
<dbReference type="SUPFAM" id="SSF47384">
    <property type="entry name" value="Homodimeric domain of signal transducing histidine kinase"/>
    <property type="match status" value="1"/>
</dbReference>
<evidence type="ECO:0000256" key="7">
    <source>
        <dbReference type="ARBA" id="ARBA00022692"/>
    </source>
</evidence>
<dbReference type="CDD" id="cd17546">
    <property type="entry name" value="REC_hyHK_CKI1_RcsC-like"/>
    <property type="match status" value="1"/>
</dbReference>
<comment type="caution">
    <text evidence="21">The sequence shown here is derived from an EMBL/GenBank/DDBJ whole genome shotgun (WGS) entry which is preliminary data.</text>
</comment>
<keyword evidence="16" id="KW-0175">Coiled coil</keyword>
<dbReference type="Pfam" id="PF01627">
    <property type="entry name" value="Hpt"/>
    <property type="match status" value="1"/>
</dbReference>
<keyword evidence="8" id="KW-0547">Nucleotide-binding</keyword>
<evidence type="ECO:0000256" key="6">
    <source>
        <dbReference type="ARBA" id="ARBA00022679"/>
    </source>
</evidence>
<evidence type="ECO:0000256" key="16">
    <source>
        <dbReference type="SAM" id="Coils"/>
    </source>
</evidence>
<dbReference type="InterPro" id="IPR003594">
    <property type="entry name" value="HATPase_dom"/>
</dbReference>
<proteinExistence type="predicted"/>
<dbReference type="InterPro" id="IPR004358">
    <property type="entry name" value="Sig_transdc_His_kin-like_C"/>
</dbReference>
<dbReference type="SUPFAM" id="SSF55874">
    <property type="entry name" value="ATPase domain of HSP90 chaperone/DNA topoisomerase II/histidine kinase"/>
    <property type="match status" value="1"/>
</dbReference>
<dbReference type="Pfam" id="PF00512">
    <property type="entry name" value="HisKA"/>
    <property type="match status" value="1"/>
</dbReference>
<evidence type="ECO:0000256" key="3">
    <source>
        <dbReference type="ARBA" id="ARBA00012438"/>
    </source>
</evidence>
<dbReference type="Pfam" id="PF02518">
    <property type="entry name" value="HATPase_c"/>
    <property type="match status" value="1"/>
</dbReference>
<dbReference type="GO" id="GO:0005524">
    <property type="term" value="F:ATP binding"/>
    <property type="evidence" value="ECO:0007669"/>
    <property type="project" value="UniProtKB-KW"/>
</dbReference>
<keyword evidence="9" id="KW-0418">Kinase</keyword>
<keyword evidence="11 17" id="KW-1133">Transmembrane helix</keyword>
<dbReference type="PROSITE" id="PS50110">
    <property type="entry name" value="RESPONSE_REGULATORY"/>
    <property type="match status" value="1"/>
</dbReference>
<dbReference type="InterPro" id="IPR001789">
    <property type="entry name" value="Sig_transdc_resp-reg_receiver"/>
</dbReference>
<evidence type="ECO:0000313" key="21">
    <source>
        <dbReference type="EMBL" id="KAJ9617762.1"/>
    </source>
</evidence>
<dbReference type="AlphaFoldDB" id="A0AA39CRB8"/>
<dbReference type="InterPro" id="IPR008207">
    <property type="entry name" value="Sig_transdc_His_kin_Hpt_dom"/>
</dbReference>
<dbReference type="SUPFAM" id="SSF47226">
    <property type="entry name" value="Histidine-containing phosphotransfer domain, HPT domain"/>
    <property type="match status" value="1"/>
</dbReference>
<evidence type="ECO:0000256" key="11">
    <source>
        <dbReference type="ARBA" id="ARBA00022989"/>
    </source>
</evidence>
<dbReference type="EMBL" id="JAPDRN010000153">
    <property type="protein sequence ID" value="KAJ9617762.1"/>
    <property type="molecule type" value="Genomic_DNA"/>
</dbReference>
<evidence type="ECO:0000256" key="2">
    <source>
        <dbReference type="ARBA" id="ARBA00004651"/>
    </source>
</evidence>
<evidence type="ECO:0000256" key="12">
    <source>
        <dbReference type="ARBA" id="ARBA00023012"/>
    </source>
</evidence>
<dbReference type="PROSITE" id="PS50894">
    <property type="entry name" value="HPT"/>
    <property type="match status" value="1"/>
</dbReference>
<keyword evidence="7 17" id="KW-0812">Transmembrane</keyword>
<keyword evidence="12" id="KW-0902">Two-component regulatory system</keyword>
<dbReference type="PANTHER" id="PTHR45339">
    <property type="entry name" value="HYBRID SIGNAL TRANSDUCTION HISTIDINE KINASE J"/>
    <property type="match status" value="1"/>
</dbReference>
<dbReference type="SMART" id="SM00388">
    <property type="entry name" value="HisKA"/>
    <property type="match status" value="1"/>
</dbReference>
<evidence type="ECO:0000256" key="4">
    <source>
        <dbReference type="ARBA" id="ARBA00022475"/>
    </source>
</evidence>
<keyword evidence="13 17" id="KW-0472">Membrane</keyword>
<comment type="subcellular location">
    <subcellularLocation>
        <location evidence="2">Cell membrane</location>
        <topology evidence="2">Multi-pass membrane protein</topology>
    </subcellularLocation>
</comment>
<evidence type="ECO:0000259" key="19">
    <source>
        <dbReference type="PROSITE" id="PS50110"/>
    </source>
</evidence>
<evidence type="ECO:0000259" key="18">
    <source>
        <dbReference type="PROSITE" id="PS50109"/>
    </source>
</evidence>
<protein>
    <recommendedName>
        <fullName evidence="3">histidine kinase</fullName>
        <ecNumber evidence="3">2.7.13.3</ecNumber>
    </recommendedName>
</protein>